<dbReference type="RefSeq" id="WP_030729015.1">
    <property type="nucleotide sequence ID" value="NZ_CP009922.3"/>
</dbReference>
<dbReference type="Gene3D" id="3.90.1150.200">
    <property type="match status" value="1"/>
</dbReference>
<accession>A0A0F7FW44</accession>
<name>A0A0F7FW44_9ACTN</name>
<dbReference type="AlphaFoldDB" id="A0A0F7FW44"/>
<dbReference type="EMBL" id="CP009922">
    <property type="protein sequence ID" value="AKG44755.1"/>
    <property type="molecule type" value="Genomic_DNA"/>
</dbReference>
<feature type="compositionally biased region" description="Basic and acidic residues" evidence="1">
    <location>
        <begin position="26"/>
        <end position="45"/>
    </location>
</feature>
<dbReference type="SUPFAM" id="SSF159888">
    <property type="entry name" value="YdhG-like"/>
    <property type="match status" value="1"/>
</dbReference>
<dbReference type="HOGENOM" id="CLU_133756_0_0_11"/>
<feature type="region of interest" description="Disordered" evidence="1">
    <location>
        <begin position="1"/>
        <end position="52"/>
    </location>
</feature>
<keyword evidence="3" id="KW-1185">Reference proteome</keyword>
<dbReference type="PATRIC" id="fig|408015.6.peg.3412"/>
<dbReference type="STRING" id="408015.SXIM_33710"/>
<dbReference type="KEGG" id="sxi:SXIM_33710"/>
<organism evidence="2 3">
    <name type="scientific">Streptomyces xiamenensis</name>
    <dbReference type="NCBI Taxonomy" id="408015"/>
    <lineage>
        <taxon>Bacteria</taxon>
        <taxon>Bacillati</taxon>
        <taxon>Actinomycetota</taxon>
        <taxon>Actinomycetes</taxon>
        <taxon>Kitasatosporales</taxon>
        <taxon>Streptomycetaceae</taxon>
        <taxon>Streptomyces</taxon>
    </lineage>
</organism>
<reference evidence="2" key="1">
    <citation type="submission" date="2019-08" db="EMBL/GenBank/DDBJ databases">
        <title>Complete genome sequence of a mangrove-derived Streptomyces xiamenensis.</title>
        <authorList>
            <person name="Xu J."/>
        </authorList>
    </citation>
    <scope>NUCLEOTIDE SEQUENCE</scope>
    <source>
        <strain evidence="2">318</strain>
    </source>
</reference>
<evidence type="ECO:0000313" key="3">
    <source>
        <dbReference type="Proteomes" id="UP000034034"/>
    </source>
</evidence>
<protein>
    <submittedName>
        <fullName evidence="2">Uncharacterized protein</fullName>
    </submittedName>
</protein>
<proteinExistence type="predicted"/>
<gene>
    <name evidence="2" type="ORF">SXIM_33710</name>
</gene>
<sequence length="164" mass="17864">MSSAPKSSDRKKKTTSSASSGEGFSEQERAAMKERAAELKTEGRRGRGAAKAAAEEKECLAKIAEMPDGDRELGERLHAMVTEAAPELAPKLWYGQPAYAKDGKVVCFFRSGRMDKVRYTVFGFNETANLDDTSGMWPTSYAITDELSEAAEATLRDLITKAVS</sequence>
<dbReference type="Proteomes" id="UP000034034">
    <property type="component" value="Chromosome"/>
</dbReference>
<evidence type="ECO:0000256" key="1">
    <source>
        <dbReference type="SAM" id="MobiDB-lite"/>
    </source>
</evidence>
<evidence type="ECO:0000313" key="2">
    <source>
        <dbReference type="EMBL" id="AKG44755.1"/>
    </source>
</evidence>